<evidence type="ECO:0000256" key="8">
    <source>
        <dbReference type="RuleBase" id="RU366015"/>
    </source>
</evidence>
<dbReference type="InterPro" id="IPR014710">
    <property type="entry name" value="RmlC-like_jellyroll"/>
</dbReference>
<accession>A0ABS8SHI9</accession>
<keyword evidence="3 8" id="KW-0052">Apoplast</keyword>
<dbReference type="InterPro" id="IPR001929">
    <property type="entry name" value="Germin"/>
</dbReference>
<proteinExistence type="inferred from homology"/>
<dbReference type="Proteomes" id="UP000823775">
    <property type="component" value="Unassembled WGS sequence"/>
</dbReference>
<comment type="similarity">
    <text evidence="2 8">Belongs to the germin family.</text>
</comment>
<evidence type="ECO:0000256" key="2">
    <source>
        <dbReference type="ARBA" id="ARBA00007456"/>
    </source>
</evidence>
<dbReference type="PROSITE" id="PS00725">
    <property type="entry name" value="GERMIN"/>
    <property type="match status" value="1"/>
</dbReference>
<evidence type="ECO:0000313" key="11">
    <source>
        <dbReference type="Proteomes" id="UP000823775"/>
    </source>
</evidence>
<dbReference type="CDD" id="cd02241">
    <property type="entry name" value="cupin_OxOx"/>
    <property type="match status" value="1"/>
</dbReference>
<keyword evidence="6" id="KW-1015">Disulfide bond</keyword>
<comment type="caution">
    <text evidence="10">The sequence shown here is derived from an EMBL/GenBank/DDBJ whole genome shotgun (WGS) entry which is preliminary data.</text>
</comment>
<evidence type="ECO:0000313" key="10">
    <source>
        <dbReference type="EMBL" id="MCD7458004.1"/>
    </source>
</evidence>
<keyword evidence="7 8" id="KW-0464">Manganese</keyword>
<dbReference type="Gene3D" id="2.60.120.10">
    <property type="entry name" value="Jelly Rolls"/>
    <property type="match status" value="1"/>
</dbReference>
<dbReference type="InterPro" id="IPR019780">
    <property type="entry name" value="Germin_Mn-BS"/>
</dbReference>
<dbReference type="Pfam" id="PF00190">
    <property type="entry name" value="Cupin_1"/>
    <property type="match status" value="1"/>
</dbReference>
<dbReference type="InterPro" id="IPR006045">
    <property type="entry name" value="Cupin_1"/>
</dbReference>
<reference evidence="10 11" key="1">
    <citation type="journal article" date="2021" name="BMC Genomics">
        <title>Datura genome reveals duplications of psychoactive alkaloid biosynthetic genes and high mutation rate following tissue culture.</title>
        <authorList>
            <person name="Rajewski A."/>
            <person name="Carter-House D."/>
            <person name="Stajich J."/>
            <person name="Litt A."/>
        </authorList>
    </citation>
    <scope>NUCLEOTIDE SEQUENCE [LARGE SCALE GENOMIC DNA]</scope>
    <source>
        <strain evidence="10">AR-01</strain>
    </source>
</reference>
<dbReference type="PANTHER" id="PTHR31238">
    <property type="entry name" value="GERMIN-LIKE PROTEIN SUBFAMILY 3 MEMBER 3"/>
    <property type="match status" value="1"/>
</dbReference>
<protein>
    <recommendedName>
        <fullName evidence="8">Germin-like protein</fullName>
    </recommendedName>
</protein>
<keyword evidence="11" id="KW-1185">Reference proteome</keyword>
<evidence type="ECO:0000256" key="1">
    <source>
        <dbReference type="ARBA" id="ARBA00004271"/>
    </source>
</evidence>
<keyword evidence="5 8" id="KW-0479">Metal-binding</keyword>
<dbReference type="SUPFAM" id="SSF51182">
    <property type="entry name" value="RmlC-like cupins"/>
    <property type="match status" value="1"/>
</dbReference>
<keyword evidence="8" id="KW-0732">Signal</keyword>
<sequence length="225" mass="24603">MAFLILITIVVTAYFSSFVSAYDLDPLQDLCVAAPDPSQSAVLVNGKYCKDPNQANPNDFFASGFNVSGMPVPTYLGFSVNALNINRMPGLNTLGVSMARGDYEPFGLVSPHTHPRATELIVVLTGTMYVGFIVPDPKNPFKSRLFDKTLHAGDAFVIPHSMVHVQYNPGNTTATHLSFFNSQNPGVYVIPFQAFGSKPPIPDDVLAKSFQLDKKVIENLRKQFS</sequence>
<feature type="domain" description="Cupin type-1" evidence="9">
    <location>
        <begin position="65"/>
        <end position="218"/>
    </location>
</feature>
<evidence type="ECO:0000256" key="3">
    <source>
        <dbReference type="ARBA" id="ARBA00022523"/>
    </source>
</evidence>
<dbReference type="SMART" id="SM00835">
    <property type="entry name" value="Cupin_1"/>
    <property type="match status" value="1"/>
</dbReference>
<evidence type="ECO:0000256" key="6">
    <source>
        <dbReference type="ARBA" id="ARBA00023157"/>
    </source>
</evidence>
<dbReference type="InterPro" id="IPR011051">
    <property type="entry name" value="RmlC_Cupin_sf"/>
</dbReference>
<comment type="subcellular location">
    <subcellularLocation>
        <location evidence="1 8">Secreted</location>
        <location evidence="1 8">Extracellular space</location>
        <location evidence="1 8">Apoplast</location>
    </subcellularLocation>
</comment>
<gene>
    <name evidence="10" type="ORF">HAX54_036855</name>
</gene>
<feature type="chain" id="PRO_5044950365" description="Germin-like protein" evidence="8">
    <location>
        <begin position="22"/>
        <end position="225"/>
    </location>
</feature>
<evidence type="ECO:0000256" key="7">
    <source>
        <dbReference type="ARBA" id="ARBA00023211"/>
    </source>
</evidence>
<dbReference type="PRINTS" id="PR00325">
    <property type="entry name" value="GERMIN"/>
</dbReference>
<name>A0ABS8SHI9_DATST</name>
<feature type="signal peptide" evidence="8">
    <location>
        <begin position="1"/>
        <end position="21"/>
    </location>
</feature>
<organism evidence="10 11">
    <name type="scientific">Datura stramonium</name>
    <name type="common">Jimsonweed</name>
    <name type="synonym">Common thornapple</name>
    <dbReference type="NCBI Taxonomy" id="4076"/>
    <lineage>
        <taxon>Eukaryota</taxon>
        <taxon>Viridiplantae</taxon>
        <taxon>Streptophyta</taxon>
        <taxon>Embryophyta</taxon>
        <taxon>Tracheophyta</taxon>
        <taxon>Spermatophyta</taxon>
        <taxon>Magnoliopsida</taxon>
        <taxon>eudicotyledons</taxon>
        <taxon>Gunneridae</taxon>
        <taxon>Pentapetalae</taxon>
        <taxon>asterids</taxon>
        <taxon>lamiids</taxon>
        <taxon>Solanales</taxon>
        <taxon>Solanaceae</taxon>
        <taxon>Solanoideae</taxon>
        <taxon>Datureae</taxon>
        <taxon>Datura</taxon>
    </lineage>
</organism>
<evidence type="ECO:0000259" key="9">
    <source>
        <dbReference type="SMART" id="SM00835"/>
    </source>
</evidence>
<evidence type="ECO:0000256" key="4">
    <source>
        <dbReference type="ARBA" id="ARBA00022525"/>
    </source>
</evidence>
<evidence type="ECO:0000256" key="5">
    <source>
        <dbReference type="ARBA" id="ARBA00022723"/>
    </source>
</evidence>
<dbReference type="EMBL" id="JACEIK010000490">
    <property type="protein sequence ID" value="MCD7458004.1"/>
    <property type="molecule type" value="Genomic_DNA"/>
</dbReference>
<keyword evidence="4 8" id="KW-0964">Secreted</keyword>